<dbReference type="Pfam" id="PF01663">
    <property type="entry name" value="Phosphodiest"/>
    <property type="match status" value="1"/>
</dbReference>
<evidence type="ECO:0000313" key="2">
    <source>
        <dbReference type="Proteomes" id="UP000005237"/>
    </source>
</evidence>
<evidence type="ECO:0000313" key="1">
    <source>
        <dbReference type="EnsemblMetazoa" id="CJA35319.1"/>
    </source>
</evidence>
<name>A0A8R1EKC3_CAEJA</name>
<dbReference type="Proteomes" id="UP000005237">
    <property type="component" value="Unassembled WGS sequence"/>
</dbReference>
<dbReference type="GO" id="GO:0005789">
    <property type="term" value="C:endoplasmic reticulum membrane"/>
    <property type="evidence" value="ECO:0007669"/>
    <property type="project" value="TreeGrafter"/>
</dbReference>
<dbReference type="PANTHER" id="PTHR23072">
    <property type="entry name" value="PHOSPHATIDYLINOSITOL GLYCAN-RELATED"/>
    <property type="match status" value="1"/>
</dbReference>
<dbReference type="Gene3D" id="3.40.720.10">
    <property type="entry name" value="Alkaline Phosphatase, subunit A"/>
    <property type="match status" value="1"/>
</dbReference>
<reference evidence="1" key="2">
    <citation type="submission" date="2022-06" db="UniProtKB">
        <authorList>
            <consortium name="EnsemblMetazoa"/>
        </authorList>
    </citation>
    <scope>IDENTIFICATION</scope>
    <source>
        <strain evidence="1">DF5081</strain>
    </source>
</reference>
<proteinExistence type="predicted"/>
<dbReference type="InterPro" id="IPR039527">
    <property type="entry name" value="PIGG/GPI7"/>
</dbReference>
<dbReference type="GO" id="GO:0006506">
    <property type="term" value="P:GPI anchor biosynthetic process"/>
    <property type="evidence" value="ECO:0007669"/>
    <property type="project" value="InterPro"/>
</dbReference>
<sequence length="185" mass="21010">MTFSRSSISSQNAKLFDAYARMPTVTLPRITAYITGTLPSFGTILTNLATEEIKVGNWITRLKSNGKHVHFFGDDTWIRLLPGQFEKSEGVTSFYVNDFTEVDNNVTRHLNEELASGEWDALILHYLGLDHIGHSLGGTSSKIDEKLVEMDGVIKRLYEEMEKVFLIFGAHPFYFSFLRRHLTAC</sequence>
<organism evidence="1 2">
    <name type="scientific">Caenorhabditis japonica</name>
    <dbReference type="NCBI Taxonomy" id="281687"/>
    <lineage>
        <taxon>Eukaryota</taxon>
        <taxon>Metazoa</taxon>
        <taxon>Ecdysozoa</taxon>
        <taxon>Nematoda</taxon>
        <taxon>Chromadorea</taxon>
        <taxon>Rhabditida</taxon>
        <taxon>Rhabditina</taxon>
        <taxon>Rhabditomorpha</taxon>
        <taxon>Rhabditoidea</taxon>
        <taxon>Rhabditidae</taxon>
        <taxon>Peloderinae</taxon>
        <taxon>Caenorhabditis</taxon>
    </lineage>
</organism>
<dbReference type="InterPro" id="IPR017850">
    <property type="entry name" value="Alkaline_phosphatase_core_sf"/>
</dbReference>
<dbReference type="GO" id="GO:0051267">
    <property type="term" value="F:CP2 mannose-ethanolamine phosphotransferase activity"/>
    <property type="evidence" value="ECO:0007669"/>
    <property type="project" value="TreeGrafter"/>
</dbReference>
<dbReference type="PANTHER" id="PTHR23072:SF0">
    <property type="entry name" value="GPI ETHANOLAMINE PHOSPHATE TRANSFERASE 2"/>
    <property type="match status" value="1"/>
</dbReference>
<protein>
    <recommendedName>
        <fullName evidence="3">GPI ethanolamine phosphate transferase 2</fullName>
    </recommendedName>
</protein>
<reference evidence="2" key="1">
    <citation type="submission" date="2010-08" db="EMBL/GenBank/DDBJ databases">
        <authorList>
            <consortium name="Caenorhabditis japonica Sequencing Consortium"/>
            <person name="Wilson R.K."/>
        </authorList>
    </citation>
    <scope>NUCLEOTIDE SEQUENCE [LARGE SCALE GENOMIC DNA]</scope>
    <source>
        <strain evidence="2">DF5081</strain>
    </source>
</reference>
<dbReference type="InterPro" id="IPR002591">
    <property type="entry name" value="Phosphodiest/P_Trfase"/>
</dbReference>
<accession>A0A8R1EKC3</accession>
<dbReference type="EnsemblMetazoa" id="CJA35319.1">
    <property type="protein sequence ID" value="CJA35319.1"/>
    <property type="gene ID" value="WBGene00211166"/>
</dbReference>
<keyword evidence="2" id="KW-1185">Reference proteome</keyword>
<dbReference type="SUPFAM" id="SSF53649">
    <property type="entry name" value="Alkaline phosphatase-like"/>
    <property type="match status" value="1"/>
</dbReference>
<dbReference type="AlphaFoldDB" id="A0A8R1EKC3"/>
<evidence type="ECO:0008006" key="3">
    <source>
        <dbReference type="Google" id="ProtNLM"/>
    </source>
</evidence>